<proteinExistence type="predicted"/>
<feature type="region of interest" description="Disordered" evidence="1">
    <location>
        <begin position="17"/>
        <end position="49"/>
    </location>
</feature>
<dbReference type="Proteomes" id="UP000276834">
    <property type="component" value="Unassembled WGS sequence"/>
</dbReference>
<accession>A0A3L8Q4W1</accession>
<reference evidence="3 4" key="1">
    <citation type="journal article" date="2018" name="Proc. R. Soc. B">
        <title>A non-coding region near Follistatin controls head colour polymorphism in the Gouldian finch.</title>
        <authorList>
            <person name="Toomey M.B."/>
            <person name="Marques C.I."/>
            <person name="Andrade P."/>
            <person name="Araujo P.M."/>
            <person name="Sabatino S."/>
            <person name="Gazda M.A."/>
            <person name="Afonso S."/>
            <person name="Lopes R.J."/>
            <person name="Corbo J.C."/>
            <person name="Carneiro M."/>
        </authorList>
    </citation>
    <scope>NUCLEOTIDE SEQUENCE [LARGE SCALE GENOMIC DNA]</scope>
    <source>
        <strain evidence="3">Red01</strain>
        <tissue evidence="3">Muscle</tissue>
    </source>
</reference>
<keyword evidence="4" id="KW-1185">Reference proteome</keyword>
<dbReference type="InterPro" id="IPR036420">
    <property type="entry name" value="BRCT_dom_sf"/>
</dbReference>
<dbReference type="SUPFAM" id="SSF52113">
    <property type="entry name" value="BRCT domain"/>
    <property type="match status" value="1"/>
</dbReference>
<comment type="caution">
    <text evidence="3">The sequence shown here is derived from an EMBL/GenBank/DDBJ whole genome shotgun (WGS) entry which is preliminary data.</text>
</comment>
<dbReference type="InterPro" id="IPR001357">
    <property type="entry name" value="BRCT_dom"/>
</dbReference>
<evidence type="ECO:0000259" key="2">
    <source>
        <dbReference type="PROSITE" id="PS50172"/>
    </source>
</evidence>
<feature type="domain" description="BRCT" evidence="2">
    <location>
        <begin position="47"/>
        <end position="106"/>
    </location>
</feature>
<dbReference type="EMBL" id="QUSF01008034">
    <property type="protein sequence ID" value="RLV62370.1"/>
    <property type="molecule type" value="Genomic_DNA"/>
</dbReference>
<evidence type="ECO:0000313" key="3">
    <source>
        <dbReference type="EMBL" id="RLV62370.1"/>
    </source>
</evidence>
<dbReference type="AlphaFoldDB" id="A0A3L8Q4W1"/>
<dbReference type="OrthoDB" id="25840at2759"/>
<dbReference type="PROSITE" id="PS50172">
    <property type="entry name" value="BRCT"/>
    <property type="match status" value="1"/>
</dbReference>
<dbReference type="InterPro" id="IPR031916">
    <property type="entry name" value="LIG3_BRCT"/>
</dbReference>
<dbReference type="Gene3D" id="3.40.50.10190">
    <property type="entry name" value="BRCT domain"/>
    <property type="match status" value="1"/>
</dbReference>
<organism evidence="3 4">
    <name type="scientific">Chloebia gouldiae</name>
    <name type="common">Gouldian finch</name>
    <name type="synonym">Erythrura gouldiae</name>
    <dbReference type="NCBI Taxonomy" id="44316"/>
    <lineage>
        <taxon>Eukaryota</taxon>
        <taxon>Metazoa</taxon>
        <taxon>Chordata</taxon>
        <taxon>Craniata</taxon>
        <taxon>Vertebrata</taxon>
        <taxon>Euteleostomi</taxon>
        <taxon>Archelosauria</taxon>
        <taxon>Archosauria</taxon>
        <taxon>Dinosauria</taxon>
        <taxon>Saurischia</taxon>
        <taxon>Theropoda</taxon>
        <taxon>Coelurosauria</taxon>
        <taxon>Aves</taxon>
        <taxon>Neognathae</taxon>
        <taxon>Neoaves</taxon>
        <taxon>Telluraves</taxon>
        <taxon>Australaves</taxon>
        <taxon>Passeriformes</taxon>
        <taxon>Passeroidea</taxon>
        <taxon>Passeridae</taxon>
        <taxon>Chloebia</taxon>
    </lineage>
</organism>
<evidence type="ECO:0000313" key="4">
    <source>
        <dbReference type="Proteomes" id="UP000276834"/>
    </source>
</evidence>
<protein>
    <recommendedName>
        <fullName evidence="2">BRCT domain-containing protein</fullName>
    </recommendedName>
</protein>
<sequence>MGVASPGVGVVTFEVGVASPVPSPSSDPYGGSTEENSEDEEGEPIPPLPDFFEDKKFFLHGDFPEGEGRQLRRFVVAFGGSLAASLDASVTHVVTSQDPDPALQQV</sequence>
<gene>
    <name evidence="3" type="ORF">DV515_00019386</name>
</gene>
<dbReference type="Pfam" id="PF16759">
    <property type="entry name" value="LIG3_BRCT"/>
    <property type="match status" value="1"/>
</dbReference>
<feature type="compositionally biased region" description="Low complexity" evidence="1">
    <location>
        <begin position="17"/>
        <end position="34"/>
    </location>
</feature>
<name>A0A3L8Q4W1_CHLGU</name>
<feature type="non-terminal residue" evidence="3">
    <location>
        <position position="106"/>
    </location>
</feature>
<evidence type="ECO:0000256" key="1">
    <source>
        <dbReference type="SAM" id="MobiDB-lite"/>
    </source>
</evidence>